<comment type="subunit">
    <text evidence="1">Homodimer.</text>
</comment>
<dbReference type="GO" id="GO:0046294">
    <property type="term" value="P:formaldehyde catabolic process"/>
    <property type="evidence" value="ECO:0007669"/>
    <property type="project" value="TreeGrafter"/>
</dbReference>
<proteinExistence type="predicted"/>
<reference evidence="4" key="1">
    <citation type="submission" date="2019-09" db="EMBL/GenBank/DDBJ databases">
        <title>Draft genome information of white flower Hibiscus syriacus.</title>
        <authorList>
            <person name="Kim Y.-M."/>
        </authorList>
    </citation>
    <scope>NUCLEOTIDE SEQUENCE [LARGE SCALE GENOMIC DNA]</scope>
    <source>
        <strain evidence="4">YM2019G1</strain>
    </source>
</reference>
<gene>
    <name evidence="4" type="ORF">F3Y22_tig00111881pilonHSYRG00131</name>
</gene>
<accession>A0A6A2XPS9</accession>
<keyword evidence="5" id="KW-1185">Reference proteome</keyword>
<dbReference type="Gene3D" id="3.40.50.720">
    <property type="entry name" value="NAD(P)-binding Rossmann-like Domain"/>
    <property type="match status" value="1"/>
</dbReference>
<dbReference type="GO" id="GO:0051903">
    <property type="term" value="F:S-(hydroxymethyl)glutathione dehydrogenase [NAD(P)+] activity"/>
    <property type="evidence" value="ECO:0007669"/>
    <property type="project" value="TreeGrafter"/>
</dbReference>
<protein>
    <recommendedName>
        <fullName evidence="6">Alcohol dehydrogenase-like C-terminal domain-containing protein</fullName>
    </recommendedName>
</protein>
<dbReference type="EMBL" id="VEPZ02001458">
    <property type="protein sequence ID" value="KAE8671890.1"/>
    <property type="molecule type" value="Genomic_DNA"/>
</dbReference>
<evidence type="ECO:0008006" key="6">
    <source>
        <dbReference type="Google" id="ProtNLM"/>
    </source>
</evidence>
<sequence length="53" mass="6037">MGAVGLAVAEDARICKAFRIIVDLNPRRFEEAKRFGITKFLNPKDYDMIHLDA</sequence>
<dbReference type="InterPro" id="IPR036291">
    <property type="entry name" value="NAD(P)-bd_dom_sf"/>
</dbReference>
<evidence type="ECO:0000256" key="2">
    <source>
        <dbReference type="ARBA" id="ARBA00022723"/>
    </source>
</evidence>
<dbReference type="AlphaFoldDB" id="A0A6A2XPS9"/>
<evidence type="ECO:0000256" key="1">
    <source>
        <dbReference type="ARBA" id="ARBA00011738"/>
    </source>
</evidence>
<name>A0A6A2XPS9_HIBSY</name>
<evidence type="ECO:0000313" key="4">
    <source>
        <dbReference type="EMBL" id="KAE8671890.1"/>
    </source>
</evidence>
<keyword evidence="3" id="KW-0862">Zinc</keyword>
<dbReference type="GO" id="GO:0008270">
    <property type="term" value="F:zinc ion binding"/>
    <property type="evidence" value="ECO:0007669"/>
    <property type="project" value="TreeGrafter"/>
</dbReference>
<dbReference type="PANTHER" id="PTHR43880:SF41">
    <property type="entry name" value="ALCOHOL DEHYDROGENASE A"/>
    <property type="match status" value="1"/>
</dbReference>
<dbReference type="Proteomes" id="UP000436088">
    <property type="component" value="Unassembled WGS sequence"/>
</dbReference>
<evidence type="ECO:0000256" key="3">
    <source>
        <dbReference type="ARBA" id="ARBA00022833"/>
    </source>
</evidence>
<dbReference type="SUPFAM" id="SSF51735">
    <property type="entry name" value="NAD(P)-binding Rossmann-fold domains"/>
    <property type="match status" value="1"/>
</dbReference>
<comment type="caution">
    <text evidence="4">The sequence shown here is derived from an EMBL/GenBank/DDBJ whole genome shotgun (WGS) entry which is preliminary data.</text>
</comment>
<evidence type="ECO:0000313" key="5">
    <source>
        <dbReference type="Proteomes" id="UP000436088"/>
    </source>
</evidence>
<dbReference type="PANTHER" id="PTHR43880">
    <property type="entry name" value="ALCOHOL DEHYDROGENASE"/>
    <property type="match status" value="1"/>
</dbReference>
<keyword evidence="2" id="KW-0479">Metal-binding</keyword>
<dbReference type="GO" id="GO:0005829">
    <property type="term" value="C:cytosol"/>
    <property type="evidence" value="ECO:0007669"/>
    <property type="project" value="TreeGrafter"/>
</dbReference>
<organism evidence="4 5">
    <name type="scientific">Hibiscus syriacus</name>
    <name type="common">Rose of Sharon</name>
    <dbReference type="NCBI Taxonomy" id="106335"/>
    <lineage>
        <taxon>Eukaryota</taxon>
        <taxon>Viridiplantae</taxon>
        <taxon>Streptophyta</taxon>
        <taxon>Embryophyta</taxon>
        <taxon>Tracheophyta</taxon>
        <taxon>Spermatophyta</taxon>
        <taxon>Magnoliopsida</taxon>
        <taxon>eudicotyledons</taxon>
        <taxon>Gunneridae</taxon>
        <taxon>Pentapetalae</taxon>
        <taxon>rosids</taxon>
        <taxon>malvids</taxon>
        <taxon>Malvales</taxon>
        <taxon>Malvaceae</taxon>
        <taxon>Malvoideae</taxon>
        <taxon>Hibiscus</taxon>
    </lineage>
</organism>